<feature type="compositionally biased region" description="Basic and acidic residues" evidence="5">
    <location>
        <begin position="244"/>
        <end position="256"/>
    </location>
</feature>
<keyword evidence="3 4" id="KW-0539">Nucleus</keyword>
<comment type="subcellular location">
    <subcellularLocation>
        <location evidence="1 4">Nucleus</location>
    </subcellularLocation>
</comment>
<dbReference type="PANTHER" id="PTHR15818:SF2">
    <property type="entry name" value="G-PATCH DOMAIN AND KOW MOTIFS-CONTAINING PROTEIN"/>
    <property type="match status" value="1"/>
</dbReference>
<keyword evidence="4" id="KW-0508">mRNA splicing</keyword>
<evidence type="ECO:0000313" key="8">
    <source>
        <dbReference type="Proteomes" id="UP000799539"/>
    </source>
</evidence>
<evidence type="ECO:0000259" key="6">
    <source>
        <dbReference type="PROSITE" id="PS50174"/>
    </source>
</evidence>
<comment type="function">
    <text evidence="4">Involved in spliceosome maturation and the first step of pre-mRNA splicing.</text>
</comment>
<keyword evidence="8" id="KW-1185">Reference proteome</keyword>
<dbReference type="InterPro" id="IPR026822">
    <property type="entry name" value="Spp2/MOS2_G-patch"/>
</dbReference>
<accession>A0A6A6FI46</accession>
<comment type="similarity">
    <text evidence="2 4">Belongs to the SPP2 family.</text>
</comment>
<feature type="region of interest" description="Disordered" evidence="5">
    <location>
        <begin position="233"/>
        <end position="256"/>
    </location>
</feature>
<evidence type="ECO:0000256" key="1">
    <source>
        <dbReference type="ARBA" id="ARBA00004123"/>
    </source>
</evidence>
<feature type="compositionally biased region" description="Basic and acidic residues" evidence="5">
    <location>
        <begin position="42"/>
        <end position="51"/>
    </location>
</feature>
<feature type="compositionally biased region" description="Basic residues" evidence="5">
    <location>
        <begin position="296"/>
        <end position="305"/>
    </location>
</feature>
<protein>
    <recommendedName>
        <fullName evidence="4">Pre-mRNA-splicing factor</fullName>
    </recommendedName>
</protein>
<name>A0A6A6FI46_9PEZI</name>
<feature type="compositionally biased region" description="Basic and acidic residues" evidence="5">
    <location>
        <begin position="306"/>
        <end position="348"/>
    </location>
</feature>
<keyword evidence="4" id="KW-0747">Spliceosome</keyword>
<dbReference type="Proteomes" id="UP000799539">
    <property type="component" value="Unassembled WGS sequence"/>
</dbReference>
<dbReference type="OrthoDB" id="5577072at2759"/>
<evidence type="ECO:0000256" key="2">
    <source>
        <dbReference type="ARBA" id="ARBA00008576"/>
    </source>
</evidence>
<dbReference type="PROSITE" id="PS50174">
    <property type="entry name" value="G_PATCH"/>
    <property type="match status" value="1"/>
</dbReference>
<evidence type="ECO:0000256" key="4">
    <source>
        <dbReference type="RuleBase" id="RU369096"/>
    </source>
</evidence>
<proteinExistence type="inferred from homology"/>
<feature type="region of interest" description="Disordered" evidence="5">
    <location>
        <begin position="125"/>
        <end position="164"/>
    </location>
</feature>
<dbReference type="GO" id="GO:0000398">
    <property type="term" value="P:mRNA splicing, via spliceosome"/>
    <property type="evidence" value="ECO:0007669"/>
    <property type="project" value="UniProtKB-UniRule"/>
</dbReference>
<feature type="domain" description="G-patch" evidence="6">
    <location>
        <begin position="217"/>
        <end position="266"/>
    </location>
</feature>
<dbReference type="EMBL" id="ML992672">
    <property type="protein sequence ID" value="KAF2212898.1"/>
    <property type="molecule type" value="Genomic_DNA"/>
</dbReference>
<gene>
    <name evidence="7" type="ORF">CERZMDRAFT_40542</name>
</gene>
<dbReference type="GO" id="GO:0003676">
    <property type="term" value="F:nucleic acid binding"/>
    <property type="evidence" value="ECO:0007669"/>
    <property type="project" value="InterPro"/>
</dbReference>
<dbReference type="PANTHER" id="PTHR15818">
    <property type="entry name" value="G PATCH AND KOW-CONTAINING"/>
    <property type="match status" value="1"/>
</dbReference>
<feature type="region of interest" description="Disordered" evidence="5">
    <location>
        <begin position="273"/>
        <end position="348"/>
    </location>
</feature>
<reference evidence="7" key="1">
    <citation type="journal article" date="2020" name="Stud. Mycol.">
        <title>101 Dothideomycetes genomes: a test case for predicting lifestyles and emergence of pathogens.</title>
        <authorList>
            <person name="Haridas S."/>
            <person name="Albert R."/>
            <person name="Binder M."/>
            <person name="Bloem J."/>
            <person name="Labutti K."/>
            <person name="Salamov A."/>
            <person name="Andreopoulos B."/>
            <person name="Baker S."/>
            <person name="Barry K."/>
            <person name="Bills G."/>
            <person name="Bluhm B."/>
            <person name="Cannon C."/>
            <person name="Castanera R."/>
            <person name="Culley D."/>
            <person name="Daum C."/>
            <person name="Ezra D."/>
            <person name="Gonzalez J."/>
            <person name="Henrissat B."/>
            <person name="Kuo A."/>
            <person name="Liang C."/>
            <person name="Lipzen A."/>
            <person name="Lutzoni F."/>
            <person name="Magnuson J."/>
            <person name="Mondo S."/>
            <person name="Nolan M."/>
            <person name="Ohm R."/>
            <person name="Pangilinan J."/>
            <person name="Park H.-J."/>
            <person name="Ramirez L."/>
            <person name="Alfaro M."/>
            <person name="Sun H."/>
            <person name="Tritt A."/>
            <person name="Yoshinaga Y."/>
            <person name="Zwiers L.-H."/>
            <person name="Turgeon B."/>
            <person name="Goodwin S."/>
            <person name="Spatafora J."/>
            <person name="Crous P."/>
            <person name="Grigoriev I."/>
        </authorList>
    </citation>
    <scope>NUCLEOTIDE SEQUENCE</scope>
    <source>
        <strain evidence="7">SCOH1-5</strain>
    </source>
</reference>
<feature type="compositionally biased region" description="Basic and acidic residues" evidence="5">
    <location>
        <begin position="151"/>
        <end position="164"/>
    </location>
</feature>
<dbReference type="InterPro" id="IPR000467">
    <property type="entry name" value="G_patch_dom"/>
</dbReference>
<sequence length="348" mass="38801">MSGNKISLALGGARKAPPPASGVKRPRAALYDEEDDGSALGRTEKVSHFDSKAGGAVDASSKKKEQGPLKIAPQPNRDWREKATQRKRQKSGLPECQNGNTEVLNARMREVEAKVEASKPKFGLNTYKNGVEAEDETMSGTGGDAEQSQENGKDVETARAKTDDELAMDALLGKTSTDKTLVIESRKAPMTEEDAFDHDIASAPHMATLDDYARVPVEQFGAALLRGMGWKDGEGIGSQKGSKIAKDSAKPPERRAALLGIGAKENAAITQEIGAWGKAARGKEAKIYNPDEYRRRKEKERRRKREREDDFDRESSRRRKDHEDGGRERHRDRDRRDRDRERERDHRR</sequence>
<organism evidence="7 8">
    <name type="scientific">Cercospora zeae-maydis SCOH1-5</name>
    <dbReference type="NCBI Taxonomy" id="717836"/>
    <lineage>
        <taxon>Eukaryota</taxon>
        <taxon>Fungi</taxon>
        <taxon>Dikarya</taxon>
        <taxon>Ascomycota</taxon>
        <taxon>Pezizomycotina</taxon>
        <taxon>Dothideomycetes</taxon>
        <taxon>Dothideomycetidae</taxon>
        <taxon>Mycosphaerellales</taxon>
        <taxon>Mycosphaerellaceae</taxon>
        <taxon>Cercospora</taxon>
    </lineage>
</organism>
<keyword evidence="4" id="KW-0507">mRNA processing</keyword>
<feature type="region of interest" description="Disordered" evidence="5">
    <location>
        <begin position="1"/>
        <end position="100"/>
    </location>
</feature>
<evidence type="ECO:0000256" key="3">
    <source>
        <dbReference type="ARBA" id="ARBA00023242"/>
    </source>
</evidence>
<feature type="compositionally biased region" description="Basic and acidic residues" evidence="5">
    <location>
        <begin position="281"/>
        <end position="295"/>
    </location>
</feature>
<evidence type="ECO:0000256" key="5">
    <source>
        <dbReference type="SAM" id="MobiDB-lite"/>
    </source>
</evidence>
<dbReference type="Pfam" id="PF12656">
    <property type="entry name" value="G-patch_2"/>
    <property type="match status" value="1"/>
</dbReference>
<dbReference type="AlphaFoldDB" id="A0A6A6FI46"/>
<evidence type="ECO:0000313" key="7">
    <source>
        <dbReference type="EMBL" id="KAF2212898.1"/>
    </source>
</evidence>
<dbReference type="InterPro" id="IPR045166">
    <property type="entry name" value="Spp2-like"/>
</dbReference>
<dbReference type="GO" id="GO:0005681">
    <property type="term" value="C:spliceosomal complex"/>
    <property type="evidence" value="ECO:0007669"/>
    <property type="project" value="UniProtKB-UniRule"/>
</dbReference>